<proteinExistence type="predicted"/>
<protein>
    <submittedName>
        <fullName evidence="3">5,10-methylenetetrahydrofolate reductase</fullName>
    </submittedName>
</protein>
<evidence type="ECO:0000313" key="4">
    <source>
        <dbReference type="Proteomes" id="UP000192634"/>
    </source>
</evidence>
<dbReference type="GO" id="GO:0016491">
    <property type="term" value="F:oxidoreductase activity"/>
    <property type="evidence" value="ECO:0007669"/>
    <property type="project" value="UniProtKB-KW"/>
</dbReference>
<organism evidence="3 4">
    <name type="scientific">Janibacter indicus</name>
    <dbReference type="NCBI Taxonomy" id="857417"/>
    <lineage>
        <taxon>Bacteria</taxon>
        <taxon>Bacillati</taxon>
        <taxon>Actinomycetota</taxon>
        <taxon>Actinomycetes</taxon>
        <taxon>Micrococcales</taxon>
        <taxon>Intrasporangiaceae</taxon>
        <taxon>Janibacter</taxon>
    </lineage>
</organism>
<dbReference type="InterPro" id="IPR029041">
    <property type="entry name" value="FAD-linked_oxidoreductase-like"/>
</dbReference>
<feature type="region of interest" description="Disordered" evidence="2">
    <location>
        <begin position="1"/>
        <end position="34"/>
    </location>
</feature>
<reference evidence="3 4" key="1">
    <citation type="submission" date="2017-04" db="EMBL/GenBank/DDBJ databases">
        <authorList>
            <person name="Afonso C.L."/>
            <person name="Miller P.J."/>
            <person name="Scott M.A."/>
            <person name="Spackman E."/>
            <person name="Goraichik I."/>
            <person name="Dimitrov K.M."/>
            <person name="Suarez D.L."/>
            <person name="Swayne D.E."/>
        </authorList>
    </citation>
    <scope>NUCLEOTIDE SEQUENCE [LARGE SCALE GENOMIC DNA]</scope>
    <source>
        <strain evidence="3 4">CGMCC 1.12511</strain>
    </source>
</reference>
<evidence type="ECO:0000313" key="3">
    <source>
        <dbReference type="EMBL" id="SMC62032.1"/>
    </source>
</evidence>
<name>A0A1W2AND2_9MICO</name>
<gene>
    <name evidence="3" type="ORF">SAMN06296429_10659</name>
</gene>
<dbReference type="Proteomes" id="UP000192634">
    <property type="component" value="Unassembled WGS sequence"/>
</dbReference>
<dbReference type="Gene3D" id="3.20.20.220">
    <property type="match status" value="1"/>
</dbReference>
<evidence type="ECO:0000256" key="2">
    <source>
        <dbReference type="SAM" id="MobiDB-lite"/>
    </source>
</evidence>
<dbReference type="EMBL" id="FWXN01000006">
    <property type="protein sequence ID" value="SMC62032.1"/>
    <property type="molecule type" value="Genomic_DNA"/>
</dbReference>
<accession>A0A1W2AND2</accession>
<keyword evidence="1" id="KW-0560">Oxidoreductase</keyword>
<sequence>MSGCRAEPSQWPIAGYGARMSELPPEESKAPSPGDFPAAVRNPREVLLFGITPPRAETAPDRISEIAARTLARVEALPVDALVLYDITDEADRNAAPRPFPFASMLDPGDYLGEQLAGWDRPAIVYRAVGKYREDELTEWLAAAPDNVLTVFVGSSSSDAEVSTTLPRALELHREVRPSLPLGGVTIPERHSSRGDEHERLLRKQHGGAGFFISQIVYDIGAAKNLASDYRYAVVEDELDPAPLIFTLSLCGSDKTLSFLEWLGVRVPSWVRNEIVHADDPLKWSRQHALNAARELTDFCRYLGIPFGFNIESVSSRRVEIEAAEELTHEVAALLERD</sequence>
<dbReference type="SUPFAM" id="SSF51730">
    <property type="entry name" value="FAD-linked oxidoreductase"/>
    <property type="match status" value="1"/>
</dbReference>
<dbReference type="AlphaFoldDB" id="A0A1W2AND2"/>
<evidence type="ECO:0000256" key="1">
    <source>
        <dbReference type="ARBA" id="ARBA00023002"/>
    </source>
</evidence>